<organism evidence="1 2">
    <name type="scientific">Paenibacillus provencensis</name>
    <dbReference type="NCBI Taxonomy" id="441151"/>
    <lineage>
        <taxon>Bacteria</taxon>
        <taxon>Bacillati</taxon>
        <taxon>Bacillota</taxon>
        <taxon>Bacilli</taxon>
        <taxon>Bacillales</taxon>
        <taxon>Paenibacillaceae</taxon>
        <taxon>Paenibacillus</taxon>
    </lineage>
</organism>
<evidence type="ECO:0000313" key="1">
    <source>
        <dbReference type="EMBL" id="MFD1131744.1"/>
    </source>
</evidence>
<dbReference type="EMBL" id="JBHTKX010000016">
    <property type="protein sequence ID" value="MFD1131744.1"/>
    <property type="molecule type" value="Genomic_DNA"/>
</dbReference>
<sequence>MLIKIADAIQTLHSMGIKNKYDEKMLMPIIMSYFQNAQANDGNGLVLAAQGYRVSGGRYTAFDWEEVKEMFGFVEELQADANMKQVALDIIHGSKQENDTLKIDNKVMKH</sequence>
<protein>
    <submittedName>
        <fullName evidence="1">Uncharacterized protein</fullName>
    </submittedName>
</protein>
<evidence type="ECO:0000313" key="2">
    <source>
        <dbReference type="Proteomes" id="UP001597169"/>
    </source>
</evidence>
<name>A0ABW3QB00_9BACL</name>
<comment type="caution">
    <text evidence="1">The sequence shown here is derived from an EMBL/GenBank/DDBJ whole genome shotgun (WGS) entry which is preliminary data.</text>
</comment>
<dbReference type="RefSeq" id="WP_251584277.1">
    <property type="nucleotide sequence ID" value="NZ_JBHTKX010000016.1"/>
</dbReference>
<gene>
    <name evidence="1" type="ORF">ACFQ3J_26930</name>
</gene>
<keyword evidence="2" id="KW-1185">Reference proteome</keyword>
<accession>A0ABW3QB00</accession>
<reference evidence="2" key="1">
    <citation type="journal article" date="2019" name="Int. J. Syst. Evol. Microbiol.">
        <title>The Global Catalogue of Microorganisms (GCM) 10K type strain sequencing project: providing services to taxonomists for standard genome sequencing and annotation.</title>
        <authorList>
            <consortium name="The Broad Institute Genomics Platform"/>
            <consortium name="The Broad Institute Genome Sequencing Center for Infectious Disease"/>
            <person name="Wu L."/>
            <person name="Ma J."/>
        </authorList>
    </citation>
    <scope>NUCLEOTIDE SEQUENCE [LARGE SCALE GENOMIC DNA]</scope>
    <source>
        <strain evidence="2">CCUG 53519</strain>
    </source>
</reference>
<proteinExistence type="predicted"/>
<dbReference type="Proteomes" id="UP001597169">
    <property type="component" value="Unassembled WGS sequence"/>
</dbReference>